<evidence type="ECO:0000256" key="5">
    <source>
        <dbReference type="ARBA" id="ARBA00023136"/>
    </source>
</evidence>
<sequence>MTEQSKRSDQSVRTEGQLPPPPPRPQPKRRFGGTQQQIRSALTFYRFAAYITGIFLLLLVAEMVAKYAFGLELFAGGTAADGSSHGFGFAPTDSVEGGLNLSIAVLIVHGWLYVIYLIADFRLWSLMNWPATRLLVIALGGVVPFLSFIVEKRVHKEVLAELSKAPEAIQRY</sequence>
<dbReference type="NCBIfam" id="TIGR03954">
    <property type="entry name" value="integ_memb_HG"/>
    <property type="match status" value="1"/>
</dbReference>
<evidence type="ECO:0000256" key="4">
    <source>
        <dbReference type="ARBA" id="ARBA00022989"/>
    </source>
</evidence>
<organism evidence="9 10">
    <name type="scientific">Micrococcoides hystricis</name>
    <dbReference type="NCBI Taxonomy" id="1572761"/>
    <lineage>
        <taxon>Bacteria</taxon>
        <taxon>Bacillati</taxon>
        <taxon>Actinomycetota</taxon>
        <taxon>Actinomycetes</taxon>
        <taxon>Micrococcales</taxon>
        <taxon>Micrococcaceae</taxon>
        <taxon>Micrococcoides</taxon>
    </lineage>
</organism>
<dbReference type="PANTHER" id="PTHR40077:SF2">
    <property type="entry name" value="MEMBRANE PROTEIN"/>
    <property type="match status" value="1"/>
</dbReference>
<proteinExistence type="predicted"/>
<comment type="subcellular location">
    <subcellularLocation>
        <location evidence="1">Cell membrane</location>
        <topology evidence="1">Multi-pass membrane protein</topology>
    </subcellularLocation>
</comment>
<dbReference type="EMBL" id="JBHLUB010000027">
    <property type="protein sequence ID" value="MFC0581930.1"/>
    <property type="molecule type" value="Genomic_DNA"/>
</dbReference>
<comment type="caution">
    <text evidence="9">The sequence shown here is derived from an EMBL/GenBank/DDBJ whole genome shotgun (WGS) entry which is preliminary data.</text>
</comment>
<evidence type="ECO:0000256" key="2">
    <source>
        <dbReference type="ARBA" id="ARBA00022475"/>
    </source>
</evidence>
<evidence type="ECO:0000256" key="7">
    <source>
        <dbReference type="SAM" id="Phobius"/>
    </source>
</evidence>
<feature type="compositionally biased region" description="Basic and acidic residues" evidence="6">
    <location>
        <begin position="1"/>
        <end position="12"/>
    </location>
</feature>
<gene>
    <name evidence="9" type="ORF">ACFFFR_05980</name>
</gene>
<keyword evidence="10" id="KW-1185">Reference proteome</keyword>
<feature type="region of interest" description="Disordered" evidence="6">
    <location>
        <begin position="1"/>
        <end position="32"/>
    </location>
</feature>
<name>A0ABV6PA00_9MICC</name>
<dbReference type="Proteomes" id="UP001589862">
    <property type="component" value="Unassembled WGS sequence"/>
</dbReference>
<keyword evidence="4 7" id="KW-1133">Transmembrane helix</keyword>
<dbReference type="PANTHER" id="PTHR40077">
    <property type="entry name" value="MEMBRANE PROTEIN-RELATED"/>
    <property type="match status" value="1"/>
</dbReference>
<dbReference type="InterPro" id="IPR023845">
    <property type="entry name" value="DUF3817_TM"/>
</dbReference>
<protein>
    <submittedName>
        <fullName evidence="9">DUF3817 domain-containing protein</fullName>
    </submittedName>
</protein>
<evidence type="ECO:0000259" key="8">
    <source>
        <dbReference type="Pfam" id="PF12823"/>
    </source>
</evidence>
<evidence type="ECO:0000256" key="3">
    <source>
        <dbReference type="ARBA" id="ARBA00022692"/>
    </source>
</evidence>
<keyword evidence="3 7" id="KW-0812">Transmembrane</keyword>
<feature type="transmembrane region" description="Helical" evidence="7">
    <location>
        <begin position="131"/>
        <end position="150"/>
    </location>
</feature>
<keyword evidence="5 7" id="KW-0472">Membrane</keyword>
<evidence type="ECO:0000256" key="1">
    <source>
        <dbReference type="ARBA" id="ARBA00004651"/>
    </source>
</evidence>
<reference evidence="9 10" key="1">
    <citation type="submission" date="2024-09" db="EMBL/GenBank/DDBJ databases">
        <authorList>
            <person name="Sun Q."/>
            <person name="Mori K."/>
        </authorList>
    </citation>
    <scope>NUCLEOTIDE SEQUENCE [LARGE SCALE GENOMIC DNA]</scope>
    <source>
        <strain evidence="9 10">NCAIM B.02604</strain>
    </source>
</reference>
<evidence type="ECO:0000313" key="9">
    <source>
        <dbReference type="EMBL" id="MFC0581930.1"/>
    </source>
</evidence>
<accession>A0ABV6PA00</accession>
<evidence type="ECO:0000256" key="6">
    <source>
        <dbReference type="SAM" id="MobiDB-lite"/>
    </source>
</evidence>
<dbReference type="RefSeq" id="WP_377458706.1">
    <property type="nucleotide sequence ID" value="NZ_JBHLUB010000027.1"/>
</dbReference>
<evidence type="ECO:0000313" key="10">
    <source>
        <dbReference type="Proteomes" id="UP001589862"/>
    </source>
</evidence>
<feature type="domain" description="DUF3817" evidence="8">
    <location>
        <begin position="42"/>
        <end position="156"/>
    </location>
</feature>
<feature type="transmembrane region" description="Helical" evidence="7">
    <location>
        <begin position="99"/>
        <end position="119"/>
    </location>
</feature>
<keyword evidence="2" id="KW-1003">Cell membrane</keyword>
<feature type="transmembrane region" description="Helical" evidence="7">
    <location>
        <begin position="47"/>
        <end position="69"/>
    </location>
</feature>
<dbReference type="Pfam" id="PF12823">
    <property type="entry name" value="DUF3817"/>
    <property type="match status" value="1"/>
</dbReference>